<evidence type="ECO:0000313" key="2">
    <source>
        <dbReference type="EMBL" id="JAD65133.1"/>
    </source>
</evidence>
<dbReference type="AlphaFoldDB" id="A0A0A9BSI1"/>
<feature type="compositionally biased region" description="Basic residues" evidence="1">
    <location>
        <begin position="9"/>
        <end position="18"/>
    </location>
</feature>
<proteinExistence type="predicted"/>
<reference evidence="2" key="2">
    <citation type="journal article" date="2015" name="Data Brief">
        <title>Shoot transcriptome of the giant reed, Arundo donax.</title>
        <authorList>
            <person name="Barrero R.A."/>
            <person name="Guerrero F.D."/>
            <person name="Moolhuijzen P."/>
            <person name="Goolsby J.A."/>
            <person name="Tidwell J."/>
            <person name="Bellgard S.E."/>
            <person name="Bellgard M.I."/>
        </authorList>
    </citation>
    <scope>NUCLEOTIDE SEQUENCE</scope>
    <source>
        <tissue evidence="2">Shoot tissue taken approximately 20 cm above the soil surface</tissue>
    </source>
</reference>
<accession>A0A0A9BSI1</accession>
<sequence length="48" mass="5365">MLGAGWRGARTRRQGSRRRREDGRAPGYGVLGRKENTGMRAVGPLMEH</sequence>
<dbReference type="EMBL" id="GBRH01232762">
    <property type="protein sequence ID" value="JAD65133.1"/>
    <property type="molecule type" value="Transcribed_RNA"/>
</dbReference>
<evidence type="ECO:0000256" key="1">
    <source>
        <dbReference type="SAM" id="MobiDB-lite"/>
    </source>
</evidence>
<name>A0A0A9BSI1_ARUDO</name>
<protein>
    <submittedName>
        <fullName evidence="2">Uncharacterized protein</fullName>
    </submittedName>
</protein>
<reference evidence="2" key="1">
    <citation type="submission" date="2014-09" db="EMBL/GenBank/DDBJ databases">
        <authorList>
            <person name="Magalhaes I.L.F."/>
            <person name="Oliveira U."/>
            <person name="Santos F.R."/>
            <person name="Vidigal T.H.D.A."/>
            <person name="Brescovit A.D."/>
            <person name="Santos A.J."/>
        </authorList>
    </citation>
    <scope>NUCLEOTIDE SEQUENCE</scope>
    <source>
        <tissue evidence="2">Shoot tissue taken approximately 20 cm above the soil surface</tissue>
    </source>
</reference>
<feature type="region of interest" description="Disordered" evidence="1">
    <location>
        <begin position="1"/>
        <end position="48"/>
    </location>
</feature>
<organism evidence="2">
    <name type="scientific">Arundo donax</name>
    <name type="common">Giant reed</name>
    <name type="synonym">Donax arundinaceus</name>
    <dbReference type="NCBI Taxonomy" id="35708"/>
    <lineage>
        <taxon>Eukaryota</taxon>
        <taxon>Viridiplantae</taxon>
        <taxon>Streptophyta</taxon>
        <taxon>Embryophyta</taxon>
        <taxon>Tracheophyta</taxon>
        <taxon>Spermatophyta</taxon>
        <taxon>Magnoliopsida</taxon>
        <taxon>Liliopsida</taxon>
        <taxon>Poales</taxon>
        <taxon>Poaceae</taxon>
        <taxon>PACMAD clade</taxon>
        <taxon>Arundinoideae</taxon>
        <taxon>Arundineae</taxon>
        <taxon>Arundo</taxon>
    </lineage>
</organism>